<keyword evidence="1" id="KW-0472">Membrane</keyword>
<feature type="chain" id="PRO_5002534441" evidence="2">
    <location>
        <begin position="26"/>
        <end position="193"/>
    </location>
</feature>
<protein>
    <submittedName>
        <fullName evidence="3">Uncharacterized protein</fullName>
    </submittedName>
</protein>
<reference evidence="3 4" key="1">
    <citation type="journal article" date="2015" name="Nature">
        <title>rRNA introns, odd ribosomes, and small enigmatic genomes across a large radiation of phyla.</title>
        <authorList>
            <person name="Brown C.T."/>
            <person name="Hug L.A."/>
            <person name="Thomas B.C."/>
            <person name="Sharon I."/>
            <person name="Castelle C.J."/>
            <person name="Singh A."/>
            <person name="Wilkins M.J."/>
            <person name="Williams K.H."/>
            <person name="Banfield J.F."/>
        </authorList>
    </citation>
    <scope>NUCLEOTIDE SEQUENCE [LARGE SCALE GENOMIC DNA]</scope>
</reference>
<evidence type="ECO:0000256" key="2">
    <source>
        <dbReference type="SAM" id="SignalP"/>
    </source>
</evidence>
<evidence type="ECO:0000313" key="3">
    <source>
        <dbReference type="EMBL" id="KKR33707.1"/>
    </source>
</evidence>
<dbReference type="Proteomes" id="UP000034137">
    <property type="component" value="Unassembled WGS sequence"/>
</dbReference>
<comment type="caution">
    <text evidence="3">The sequence shown here is derived from an EMBL/GenBank/DDBJ whole genome shotgun (WGS) entry which is preliminary data.</text>
</comment>
<feature type="signal peptide" evidence="2">
    <location>
        <begin position="1"/>
        <end position="25"/>
    </location>
</feature>
<feature type="transmembrane region" description="Helical" evidence="1">
    <location>
        <begin position="170"/>
        <end position="188"/>
    </location>
</feature>
<sequence length="193" mass="21786">MNKKTFLIGAPILLVSFFIGNSSYAQGSRPPSNSCYIKGEVMNFKNVNEGKYNLSLKIIEFDCGVMPTSDSKPLQINEEVVARWFPANATYDKLSYDQQQVYKNKSFTKDVDKNKILINGVTVKAIIDSWDHEISYVNLVQESANNSNKTLDENKIILPNNNNGTVRSKPYLVISLIILLSFISLILLKKNKK</sequence>
<name>A0A0G0T791_9BACT</name>
<accession>A0A0G0T791</accession>
<keyword evidence="1" id="KW-0812">Transmembrane</keyword>
<evidence type="ECO:0000256" key="1">
    <source>
        <dbReference type="SAM" id="Phobius"/>
    </source>
</evidence>
<dbReference type="EMBL" id="LBXO01000004">
    <property type="protein sequence ID" value="KKR33707.1"/>
    <property type="molecule type" value="Genomic_DNA"/>
</dbReference>
<proteinExistence type="predicted"/>
<keyword evidence="2" id="KW-0732">Signal</keyword>
<organism evidence="3 4">
    <name type="scientific">Candidatus Falkowbacteria bacterium GW2011_GWF2_39_8</name>
    <dbReference type="NCBI Taxonomy" id="1618642"/>
    <lineage>
        <taxon>Bacteria</taxon>
        <taxon>Candidatus Falkowiibacteriota</taxon>
    </lineage>
</organism>
<evidence type="ECO:0000313" key="4">
    <source>
        <dbReference type="Proteomes" id="UP000034137"/>
    </source>
</evidence>
<gene>
    <name evidence="3" type="ORF">UT64_C0004G0014</name>
</gene>
<dbReference type="AlphaFoldDB" id="A0A0G0T791"/>
<keyword evidence="1" id="KW-1133">Transmembrane helix</keyword>